<evidence type="ECO:0000256" key="2">
    <source>
        <dbReference type="ARBA" id="ARBA00023015"/>
    </source>
</evidence>
<reference evidence="6 7" key="1">
    <citation type="journal article" date="2011" name="J. Bacteriol.">
        <title>Complete genome sequence of a beneficial plant root-associated bacterium, Pseudomonas brassicacearum.</title>
        <authorList>
            <person name="Ortet P."/>
            <person name="Barakat M."/>
            <person name="Lalaouna D."/>
            <person name="Fochesato S."/>
            <person name="Barbe V."/>
            <person name="Vacherie B."/>
            <person name="Santaella C."/>
            <person name="Heulin T."/>
            <person name="Achouak W."/>
        </authorList>
    </citation>
    <scope>NUCLEOTIDE SEQUENCE [LARGE SCALE GENOMIC DNA]</scope>
    <source>
        <strain evidence="6 7">NFM421</strain>
    </source>
</reference>
<dbReference type="AlphaFoldDB" id="F2KA84"/>
<evidence type="ECO:0000256" key="1">
    <source>
        <dbReference type="ARBA" id="ARBA00009437"/>
    </source>
</evidence>
<dbReference type="Gene3D" id="3.40.190.10">
    <property type="entry name" value="Periplasmic binding protein-like II"/>
    <property type="match status" value="2"/>
</dbReference>
<dbReference type="GO" id="GO:0003700">
    <property type="term" value="F:DNA-binding transcription factor activity"/>
    <property type="evidence" value="ECO:0007669"/>
    <property type="project" value="InterPro"/>
</dbReference>
<protein>
    <submittedName>
        <fullName evidence="6">Transcriptional regulator, LysR family</fullName>
    </submittedName>
</protein>
<reference key="2">
    <citation type="submission" date="2011-03" db="EMBL/GenBank/DDBJ databases">
        <title>Complete Genome Sequence of a beneficial plant roots-associated bacterium Pseudomonas brassicacearum.</title>
        <authorList>
            <person name="Ortet P."/>
            <person name="Barakat M."/>
            <person name="Lalaouna D."/>
            <person name="Fochesato S."/>
            <person name="Barbe V."/>
            <person name="Santaella C."/>
            <person name="Heulin T."/>
            <person name="Achouak W."/>
        </authorList>
    </citation>
    <scope>NUCLEOTIDE SEQUENCE</scope>
    <source>
        <strain>NFM421</strain>
    </source>
</reference>
<dbReference type="Pfam" id="PF03466">
    <property type="entry name" value="LysR_substrate"/>
    <property type="match status" value="1"/>
</dbReference>
<dbReference type="Gene3D" id="1.10.10.10">
    <property type="entry name" value="Winged helix-like DNA-binding domain superfamily/Winged helix DNA-binding domain"/>
    <property type="match status" value="1"/>
</dbReference>
<dbReference type="PANTHER" id="PTHR30118:SF15">
    <property type="entry name" value="TRANSCRIPTIONAL REGULATORY PROTEIN"/>
    <property type="match status" value="1"/>
</dbReference>
<dbReference type="Proteomes" id="UP000006692">
    <property type="component" value="Chromosome"/>
</dbReference>
<dbReference type="PANTHER" id="PTHR30118">
    <property type="entry name" value="HTH-TYPE TRANSCRIPTIONAL REGULATOR LEUO-RELATED"/>
    <property type="match status" value="1"/>
</dbReference>
<keyword evidence="3" id="KW-0238">DNA-binding</keyword>
<dbReference type="RefSeq" id="WP_013693285.1">
    <property type="nucleotide sequence ID" value="NC_015379.1"/>
</dbReference>
<dbReference type="InterPro" id="IPR050389">
    <property type="entry name" value="LysR-type_TF"/>
</dbReference>
<proteinExistence type="inferred from homology"/>
<keyword evidence="4" id="KW-0804">Transcription</keyword>
<gene>
    <name evidence="6" type="ORF">PSEBR_a2717</name>
</gene>
<sequence length="340" mass="37755">MMNRNDLRRADINLLVVFETMMHERNVTRVSEKLFLGQPTISSALARLRLMFDDPLFIRAGRLMEPTSRAQEIFSNLSPALDGIAAALSRCQAFDPGTSEATFHIGLSDDVEYALLPDLLRRLRVEAPGTTLVVRRVDQWQMSQLLACGDISLGISHTLELPANARRKALRSIRPMLLRADAQPGELTLDEFCRRPHAVVSSMGNVIDDSDRALCLMNRQRRVVLTVPQFSALPVLLAQSDMIAIVPDYVARAMAVGTGLRAEPAPICLPEQELSMVWRGASHNDPGERWLRDRCSTFVAEQADSQIEPRKAPLHTNAVRQALTAASRNPSNRSTRSISA</sequence>
<evidence type="ECO:0000256" key="4">
    <source>
        <dbReference type="ARBA" id="ARBA00023163"/>
    </source>
</evidence>
<comment type="similarity">
    <text evidence="1">Belongs to the LysR transcriptional regulatory family.</text>
</comment>
<dbReference type="InterPro" id="IPR036390">
    <property type="entry name" value="WH_DNA-bd_sf"/>
</dbReference>
<dbReference type="InterPro" id="IPR036388">
    <property type="entry name" value="WH-like_DNA-bd_sf"/>
</dbReference>
<organism evidence="6 7">
    <name type="scientific">Pseudomonas brassicacearum (strain NFM421)</name>
    <dbReference type="NCBI Taxonomy" id="994484"/>
    <lineage>
        <taxon>Bacteria</taxon>
        <taxon>Pseudomonadati</taxon>
        <taxon>Pseudomonadota</taxon>
        <taxon>Gammaproteobacteria</taxon>
        <taxon>Pseudomonadales</taxon>
        <taxon>Pseudomonadaceae</taxon>
        <taxon>Pseudomonas</taxon>
    </lineage>
</organism>
<accession>F2KA84</accession>
<evidence type="ECO:0000313" key="6">
    <source>
        <dbReference type="EMBL" id="AEA69015.1"/>
    </source>
</evidence>
<evidence type="ECO:0000259" key="5">
    <source>
        <dbReference type="PROSITE" id="PS50931"/>
    </source>
</evidence>
<dbReference type="SUPFAM" id="SSF46785">
    <property type="entry name" value="Winged helix' DNA-binding domain"/>
    <property type="match status" value="1"/>
</dbReference>
<evidence type="ECO:0000256" key="3">
    <source>
        <dbReference type="ARBA" id="ARBA00023125"/>
    </source>
</evidence>
<dbReference type="PROSITE" id="PS50931">
    <property type="entry name" value="HTH_LYSR"/>
    <property type="match status" value="1"/>
</dbReference>
<dbReference type="STRING" id="994484.PSEBR_a2717"/>
<dbReference type="SUPFAM" id="SSF53850">
    <property type="entry name" value="Periplasmic binding protein-like II"/>
    <property type="match status" value="1"/>
</dbReference>
<dbReference type="InterPro" id="IPR005119">
    <property type="entry name" value="LysR_subst-bd"/>
</dbReference>
<name>F2KA84_PSEBN</name>
<dbReference type="KEGG" id="pba:PSEBR_a2717"/>
<evidence type="ECO:0000313" key="7">
    <source>
        <dbReference type="Proteomes" id="UP000006692"/>
    </source>
</evidence>
<feature type="domain" description="HTH lysR-type" evidence="5">
    <location>
        <begin position="11"/>
        <end position="67"/>
    </location>
</feature>
<dbReference type="GO" id="GO:0003677">
    <property type="term" value="F:DNA binding"/>
    <property type="evidence" value="ECO:0007669"/>
    <property type="project" value="UniProtKB-KW"/>
</dbReference>
<dbReference type="InterPro" id="IPR000847">
    <property type="entry name" value="LysR_HTH_N"/>
</dbReference>
<dbReference type="HOGENOM" id="CLU_039613_39_0_6"/>
<dbReference type="EMBL" id="CP002585">
    <property type="protein sequence ID" value="AEA69015.1"/>
    <property type="molecule type" value="Genomic_DNA"/>
</dbReference>
<keyword evidence="2" id="KW-0805">Transcription regulation</keyword>
<dbReference type="Pfam" id="PF00126">
    <property type="entry name" value="HTH_1"/>
    <property type="match status" value="1"/>
</dbReference>